<dbReference type="PANTHER" id="PTHR22916:SF67">
    <property type="entry name" value="COLANIC ACID BIOSYNTHESIS GLYCOSYL TRANSFERASE WCAE-RELATED"/>
    <property type="match status" value="1"/>
</dbReference>
<keyword evidence="3" id="KW-1185">Reference proteome</keyword>
<dbReference type="Proteomes" id="UP000217186">
    <property type="component" value="Chromosome"/>
</dbReference>
<evidence type="ECO:0000313" key="2">
    <source>
        <dbReference type="EMBL" id="ASY20497.1"/>
    </source>
</evidence>
<dbReference type="OrthoDB" id="9788101at2"/>
<dbReference type="Gene3D" id="3.90.550.10">
    <property type="entry name" value="Spore Coat Polysaccharide Biosynthesis Protein SpsA, Chain A"/>
    <property type="match status" value="1"/>
</dbReference>
<evidence type="ECO:0000313" key="3">
    <source>
        <dbReference type="Proteomes" id="UP000217186"/>
    </source>
</evidence>
<keyword evidence="2" id="KW-0808">Transferase</keyword>
<feature type="domain" description="Glycosyltransferase 2-like" evidence="1">
    <location>
        <begin position="9"/>
        <end position="149"/>
    </location>
</feature>
<dbReference type="InterPro" id="IPR001173">
    <property type="entry name" value="Glyco_trans_2-like"/>
</dbReference>
<dbReference type="RefSeq" id="WP_095686344.1">
    <property type="nucleotide sequence ID" value="NZ_CP016776.1"/>
</dbReference>
<dbReference type="AlphaFoldDB" id="A0A249KUR9"/>
<organism evidence="2 3">
    <name type="scientific">Candidatus Planktophila vernalis</name>
    <dbReference type="NCBI Taxonomy" id="1884907"/>
    <lineage>
        <taxon>Bacteria</taxon>
        <taxon>Bacillati</taxon>
        <taxon>Actinomycetota</taxon>
        <taxon>Actinomycetes</taxon>
        <taxon>Candidatus Nanopelagicales</taxon>
        <taxon>Candidatus Nanopelagicaceae</taxon>
        <taxon>Candidatus Planktophila</taxon>
    </lineage>
</organism>
<gene>
    <name evidence="2" type="ORF">A7sIIA15_06615</name>
</gene>
<dbReference type="SUPFAM" id="SSF53448">
    <property type="entry name" value="Nucleotide-diphospho-sugar transferases"/>
    <property type="match status" value="1"/>
</dbReference>
<dbReference type="Pfam" id="PF00535">
    <property type="entry name" value="Glycos_transf_2"/>
    <property type="match status" value="1"/>
</dbReference>
<protein>
    <submittedName>
        <fullName evidence="2">Glycosyltransferase</fullName>
    </submittedName>
</protein>
<dbReference type="InterPro" id="IPR029044">
    <property type="entry name" value="Nucleotide-diphossugar_trans"/>
</dbReference>
<dbReference type="KEGG" id="pvn:A7sIIA15_06615"/>
<dbReference type="GO" id="GO:0016740">
    <property type="term" value="F:transferase activity"/>
    <property type="evidence" value="ECO:0007669"/>
    <property type="project" value="UniProtKB-KW"/>
</dbReference>
<accession>A0A249KUR9</accession>
<proteinExistence type="predicted"/>
<evidence type="ECO:0000259" key="1">
    <source>
        <dbReference type="Pfam" id="PF00535"/>
    </source>
</evidence>
<reference evidence="2 3" key="1">
    <citation type="submission" date="2016-07" db="EMBL/GenBank/DDBJ databases">
        <title>High microdiversification within the ubiquitous acI lineage of Actinobacteria.</title>
        <authorList>
            <person name="Neuenschwander S.M."/>
            <person name="Salcher M."/>
            <person name="Ghai R."/>
            <person name="Pernthaler J."/>
        </authorList>
    </citation>
    <scope>NUCLEOTIDE SEQUENCE [LARGE SCALE GENOMIC DNA]</scope>
    <source>
        <strain evidence="2">MMS-IIA-15</strain>
    </source>
</reference>
<dbReference type="EMBL" id="CP016776">
    <property type="protein sequence ID" value="ASY20497.1"/>
    <property type="molecule type" value="Genomic_DNA"/>
</dbReference>
<sequence length="262" mass="29334">MLQVVPSVSIISIARNNKEGLANTYRSVLPQTYKNWELILVVAPSQDGTIALSENLASSDPRIKILAQNGLGIYSAMNQGLKKANGDYVWFLNSGDEFYDDATLEFALKQIQLLNADLLIGGYSVSGDSNSQPYLKSAKRLSSFEFAFNRRGGCHQAMLFHKKKVLEFGGFDIDFELASDFDLVMKIVKGENSFRAERVFACIEPGGVSDQRIYDVIREKHQIRRSHFGRKTPLLFISIGWGIAVKSKIRARNFLRSLSKAL</sequence>
<name>A0A249KUR9_9ACTN</name>
<dbReference type="PANTHER" id="PTHR22916">
    <property type="entry name" value="GLYCOSYLTRANSFERASE"/>
    <property type="match status" value="1"/>
</dbReference>